<name>A0A918A1I3_9ACTN</name>
<reference evidence="1" key="1">
    <citation type="journal article" date="2014" name="Int. J. Syst. Evol. Microbiol.">
        <title>Complete genome sequence of Corynebacterium casei LMG S-19264T (=DSM 44701T), isolated from a smear-ripened cheese.</title>
        <authorList>
            <consortium name="US DOE Joint Genome Institute (JGI-PGF)"/>
            <person name="Walter F."/>
            <person name="Albersmeier A."/>
            <person name="Kalinowski J."/>
            <person name="Ruckert C."/>
        </authorList>
    </citation>
    <scope>NUCLEOTIDE SEQUENCE</scope>
    <source>
        <strain evidence="1">CGMCC 4.7430</strain>
    </source>
</reference>
<reference evidence="1" key="2">
    <citation type="submission" date="2020-09" db="EMBL/GenBank/DDBJ databases">
        <authorList>
            <person name="Sun Q."/>
            <person name="Zhou Y."/>
        </authorList>
    </citation>
    <scope>NUCLEOTIDE SEQUENCE</scope>
    <source>
        <strain evidence="1">CGMCC 4.7430</strain>
    </source>
</reference>
<accession>A0A918A1I3</accession>
<comment type="caution">
    <text evidence="1">The sequence shown here is derived from an EMBL/GenBank/DDBJ whole genome shotgun (WGS) entry which is preliminary data.</text>
</comment>
<proteinExistence type="predicted"/>
<gene>
    <name evidence="1" type="ORF">GCM10012278_08170</name>
</gene>
<dbReference type="AlphaFoldDB" id="A0A918A1I3"/>
<organism evidence="1 2">
    <name type="scientific">Nonomuraea glycinis</name>
    <dbReference type="NCBI Taxonomy" id="2047744"/>
    <lineage>
        <taxon>Bacteria</taxon>
        <taxon>Bacillati</taxon>
        <taxon>Actinomycetota</taxon>
        <taxon>Actinomycetes</taxon>
        <taxon>Streptosporangiales</taxon>
        <taxon>Streptosporangiaceae</taxon>
        <taxon>Nonomuraea</taxon>
    </lineage>
</organism>
<dbReference type="EMBL" id="BMNK01000001">
    <property type="protein sequence ID" value="GGP02137.1"/>
    <property type="molecule type" value="Genomic_DNA"/>
</dbReference>
<keyword evidence="2" id="KW-1185">Reference proteome</keyword>
<evidence type="ECO:0000313" key="2">
    <source>
        <dbReference type="Proteomes" id="UP000660745"/>
    </source>
</evidence>
<protein>
    <submittedName>
        <fullName evidence="1">Uncharacterized protein</fullName>
    </submittedName>
</protein>
<dbReference type="Proteomes" id="UP000660745">
    <property type="component" value="Unassembled WGS sequence"/>
</dbReference>
<evidence type="ECO:0000313" key="1">
    <source>
        <dbReference type="EMBL" id="GGP02137.1"/>
    </source>
</evidence>
<sequence length="70" mass="7886">MPWSYRCRTMDDVLVLAARADAARVERAYAVLTELFGGALPCSRLCWRPPRPGKLRALTTAPLRPFIKGR</sequence>